<dbReference type="RefSeq" id="WP_318106475.1">
    <property type="nucleotide sequence ID" value="NZ_CP137573.1"/>
</dbReference>
<feature type="region of interest" description="Disordered" evidence="1">
    <location>
        <begin position="732"/>
        <end position="754"/>
    </location>
</feature>
<evidence type="ECO:0000256" key="1">
    <source>
        <dbReference type="SAM" id="MobiDB-lite"/>
    </source>
</evidence>
<dbReference type="EMBL" id="CP137573">
    <property type="protein sequence ID" value="WOX24021.1"/>
    <property type="molecule type" value="Genomic_DNA"/>
</dbReference>
<evidence type="ECO:0000256" key="2">
    <source>
        <dbReference type="SAM" id="Phobius"/>
    </source>
</evidence>
<keyword evidence="2" id="KW-0472">Membrane</keyword>
<accession>A0ABZ0LXY1</accession>
<organism evidence="3 4">
    <name type="scientific">Streptomyces solicathayae</name>
    <dbReference type="NCBI Taxonomy" id="3081768"/>
    <lineage>
        <taxon>Bacteria</taxon>
        <taxon>Bacillati</taxon>
        <taxon>Actinomycetota</taxon>
        <taxon>Actinomycetes</taxon>
        <taxon>Kitasatosporales</taxon>
        <taxon>Streptomycetaceae</taxon>
        <taxon>Streptomyces</taxon>
    </lineage>
</organism>
<feature type="transmembrane region" description="Helical" evidence="2">
    <location>
        <begin position="141"/>
        <end position="159"/>
    </location>
</feature>
<evidence type="ECO:0000313" key="4">
    <source>
        <dbReference type="Proteomes" id="UP001301731"/>
    </source>
</evidence>
<feature type="compositionally biased region" description="Basic and acidic residues" evidence="1">
    <location>
        <begin position="403"/>
        <end position="414"/>
    </location>
</feature>
<gene>
    <name evidence="3" type="ORF">R2D22_22585</name>
</gene>
<feature type="transmembrane region" description="Helical" evidence="2">
    <location>
        <begin position="63"/>
        <end position="82"/>
    </location>
</feature>
<feature type="region of interest" description="Disordered" evidence="1">
    <location>
        <begin position="403"/>
        <end position="435"/>
    </location>
</feature>
<feature type="compositionally biased region" description="Basic and acidic residues" evidence="1">
    <location>
        <begin position="422"/>
        <end position="435"/>
    </location>
</feature>
<feature type="transmembrane region" description="Helical" evidence="2">
    <location>
        <begin position="7"/>
        <end position="27"/>
    </location>
</feature>
<feature type="region of interest" description="Disordered" evidence="1">
    <location>
        <begin position="184"/>
        <end position="257"/>
    </location>
</feature>
<keyword evidence="4" id="KW-1185">Reference proteome</keyword>
<sequence>MLAAQLLLYGQFGLAMVYVVTVLAMLPYYSGELLGLLTYDSLPAVAGLVLARRVRTGGRYVRWGLLAVAAVVALQALGSLRYGDPRGFTQLVLPVTLIVLLCRPAAREWFVVPPDERSEPRPFSFARMILWRSRDEGQNSLEYVGLTLIVVAIIAALLATNMGPELSSRFSQAICTVTGGGDCGGSGDGEGDGSDPVAEGPDEGPAGDGAKPEGGTKPVGGAKPAGGTKPGDSNLATMSGDGPVQLAPGPWETGPGLSLPFGLDEWAADNERHDKTFGDHFRGFFVSPAKNFTKGVGDFISDPAGEIKGAVVGLKDYTTDWFSERGDRISDAWSDGDYLEAGLEVFGTPTGFVSDLATDMFVDKENWKKGNYGAAIGNTALNLVGITSPKTIKNFKNLKKVGKDKGDVDGKKPSPLDAAGEAADKARKAAEKGDFDEARNQADIAQGHASEARKKAEQGGCKIALGGRVRVPYGERDGSHGSFGVPGSGHGVLASSQVRAIVFARKSCDEDDAKDAVDAQQKVLDARADILREALKDAKRNEGVNTQPQLLDGLLNRAKDNPDPAKKEIGKKEAADAIDDLTQLTRQKNIEPLSRQKLSENVMNAKDSDKLAENLAEANITQRVAANEADPAATVYSGVGDNKKRSVMPDGKGGEFDIQGIPDADVLYRGKDGTVNVVEVKNKANAATQASVPAQVKRLGDWQKAEPGRKARYELGSTERWDKIFDEFQYNHQSKTDKRNGVPKTRPEGTPATHMAQNDVGIRVGGWDLSPSQLKQMNDKWNAKSESEKYEARMTGKMKDPATAMKYLEVT</sequence>
<keyword evidence="2" id="KW-0812">Transmembrane</keyword>
<proteinExistence type="predicted"/>
<name>A0ABZ0LXY1_9ACTN</name>
<feature type="region of interest" description="Disordered" evidence="1">
    <location>
        <begin position="778"/>
        <end position="798"/>
    </location>
</feature>
<evidence type="ECO:0000313" key="3">
    <source>
        <dbReference type="EMBL" id="WOX24021.1"/>
    </source>
</evidence>
<reference evidence="3 4" key="1">
    <citation type="submission" date="2023-10" db="EMBL/GenBank/DDBJ databases">
        <title>The genome sequence of Streptomyces sp. HUAS YS2.</title>
        <authorList>
            <person name="Mo P."/>
        </authorList>
    </citation>
    <scope>NUCLEOTIDE SEQUENCE [LARGE SCALE GENOMIC DNA]</scope>
    <source>
        <strain evidence="3 4">HUAS YS2</strain>
    </source>
</reference>
<protein>
    <submittedName>
        <fullName evidence="3">DUF4398 domain-containing protein</fullName>
    </submittedName>
</protein>
<keyword evidence="2" id="KW-1133">Transmembrane helix</keyword>
<dbReference type="Proteomes" id="UP001301731">
    <property type="component" value="Chromosome"/>
</dbReference>
<feature type="compositionally biased region" description="Low complexity" evidence="1">
    <location>
        <begin position="215"/>
        <end position="231"/>
    </location>
</feature>